<name>A0A517MJJ5_9BACT</name>
<feature type="signal peptide" evidence="2">
    <location>
        <begin position="1"/>
        <end position="23"/>
    </location>
</feature>
<gene>
    <name evidence="3" type="ORF">FF011L_37410</name>
</gene>
<feature type="chain" id="PRO_5021711154" description="DUF3352 domain-containing protein" evidence="2">
    <location>
        <begin position="24"/>
        <end position="622"/>
    </location>
</feature>
<dbReference type="AlphaFoldDB" id="A0A517MJJ5"/>
<evidence type="ECO:0000313" key="3">
    <source>
        <dbReference type="EMBL" id="QDS94957.1"/>
    </source>
</evidence>
<keyword evidence="4" id="KW-1185">Reference proteome</keyword>
<proteinExistence type="predicted"/>
<evidence type="ECO:0000256" key="1">
    <source>
        <dbReference type="SAM" id="MobiDB-lite"/>
    </source>
</evidence>
<accession>A0A517MJJ5</accession>
<feature type="region of interest" description="Disordered" evidence="1">
    <location>
        <begin position="114"/>
        <end position="134"/>
    </location>
</feature>
<evidence type="ECO:0000313" key="4">
    <source>
        <dbReference type="Proteomes" id="UP000320672"/>
    </source>
</evidence>
<sequence precursor="true">MRVVMFTLALCLSFGILQSPCTAARPGAPHLMPHDVLAYARIDDASEMREIFKDSSFGRMLNDPKLKPLASDLYGAGAELFEKLSEQLGVSLDELLSIPDGEVAVALLPFGVSPDSNEKTSPNAATKTPDDSPEAIRERINQRRRRNAMVGALGILETGDQAPLLKVMLDRLADQLANQNYVNNDREVLGVQITGFRAPNVSQPGIEFCQVDGVTLFGVGEGVVEDALQRWKGKAEGKTLAQNEDFAAVMGPCVGAEDTEPQITFFVNPFGIAERFIKNAGGGAALVWPIIADLGASKIKGVGGSSFTGSDFFEGILHVHVLIESPRDGFFAVLRPESGDINPPNWIPDDVSSYTTIYWDFPNAYKGLGRILDRFQGEDTLSRRVETPFLQRTKIDLQKELIDQMTGRVTMARWYEPPAKVNSQTRLVAIEMKDAARTAETLNKLVKAFPNQLEKQYEGSVVVYRRPARADAIAPEGMRPPQPQLALLGNHVVFCDSTAFLQRAIRADAGAVPRLTGVVEYDLIASEVGGKLDGQPAFLFSFSRAQETLRQFYEMAAAPGAKEDLARAGETNETAAKLSEIMKNHELPPFDALSKYFAPTGAFAYDSPTGIHYTTFTLRGDK</sequence>
<organism evidence="3 4">
    <name type="scientific">Roseimaritima multifibrata</name>
    <dbReference type="NCBI Taxonomy" id="1930274"/>
    <lineage>
        <taxon>Bacteria</taxon>
        <taxon>Pseudomonadati</taxon>
        <taxon>Planctomycetota</taxon>
        <taxon>Planctomycetia</taxon>
        <taxon>Pirellulales</taxon>
        <taxon>Pirellulaceae</taxon>
        <taxon>Roseimaritima</taxon>
    </lineage>
</organism>
<dbReference type="KEGG" id="rml:FF011L_37410"/>
<evidence type="ECO:0000256" key="2">
    <source>
        <dbReference type="SAM" id="SignalP"/>
    </source>
</evidence>
<evidence type="ECO:0008006" key="5">
    <source>
        <dbReference type="Google" id="ProtNLM"/>
    </source>
</evidence>
<protein>
    <recommendedName>
        <fullName evidence="5">DUF3352 domain-containing protein</fullName>
    </recommendedName>
</protein>
<dbReference type="EMBL" id="CP036262">
    <property type="protein sequence ID" value="QDS94957.1"/>
    <property type="molecule type" value="Genomic_DNA"/>
</dbReference>
<reference evidence="3 4" key="1">
    <citation type="submission" date="2019-02" db="EMBL/GenBank/DDBJ databases">
        <title>Deep-cultivation of Planctomycetes and their phenomic and genomic characterization uncovers novel biology.</title>
        <authorList>
            <person name="Wiegand S."/>
            <person name="Jogler M."/>
            <person name="Boedeker C."/>
            <person name="Pinto D."/>
            <person name="Vollmers J."/>
            <person name="Rivas-Marin E."/>
            <person name="Kohn T."/>
            <person name="Peeters S.H."/>
            <person name="Heuer A."/>
            <person name="Rast P."/>
            <person name="Oberbeckmann S."/>
            <person name="Bunk B."/>
            <person name="Jeske O."/>
            <person name="Meyerdierks A."/>
            <person name="Storesund J.E."/>
            <person name="Kallscheuer N."/>
            <person name="Luecker S."/>
            <person name="Lage O.M."/>
            <person name="Pohl T."/>
            <person name="Merkel B.J."/>
            <person name="Hornburger P."/>
            <person name="Mueller R.-W."/>
            <person name="Bruemmer F."/>
            <person name="Labrenz M."/>
            <person name="Spormann A.M."/>
            <person name="Op den Camp H."/>
            <person name="Overmann J."/>
            <person name="Amann R."/>
            <person name="Jetten M.S.M."/>
            <person name="Mascher T."/>
            <person name="Medema M.H."/>
            <person name="Devos D.P."/>
            <person name="Kaster A.-K."/>
            <person name="Ovreas L."/>
            <person name="Rohde M."/>
            <person name="Galperin M.Y."/>
            <person name="Jogler C."/>
        </authorList>
    </citation>
    <scope>NUCLEOTIDE SEQUENCE [LARGE SCALE GENOMIC DNA]</scope>
    <source>
        <strain evidence="3 4">FF011L</strain>
    </source>
</reference>
<keyword evidence="2" id="KW-0732">Signal</keyword>
<dbReference type="Proteomes" id="UP000320672">
    <property type="component" value="Chromosome"/>
</dbReference>